<proteinExistence type="predicted"/>
<protein>
    <submittedName>
        <fullName evidence="1">Autophagy-related protein</fullName>
    </submittedName>
</protein>
<name>A0A2P2MTD7_RHIMU</name>
<dbReference type="EMBL" id="GGEC01053005">
    <property type="protein sequence ID" value="MBX33489.1"/>
    <property type="molecule type" value="Transcribed_RNA"/>
</dbReference>
<evidence type="ECO:0000313" key="1">
    <source>
        <dbReference type="EMBL" id="MBX33489.1"/>
    </source>
</evidence>
<accession>A0A2P2MTD7</accession>
<reference evidence="1" key="1">
    <citation type="submission" date="2018-02" db="EMBL/GenBank/DDBJ databases">
        <title>Rhizophora mucronata_Transcriptome.</title>
        <authorList>
            <person name="Meera S.P."/>
            <person name="Sreeshan A."/>
            <person name="Augustine A."/>
        </authorList>
    </citation>
    <scope>NUCLEOTIDE SEQUENCE</scope>
    <source>
        <tissue evidence="1">Leaf</tissue>
    </source>
</reference>
<sequence>MSPHCTSESPKCVLTTVSHVEEAIFILVFLIDCRHHGRSWGKNILHKDENSLLRTEFDPLSDHIHKLANSEISRNQIFFLINVGHITFFSPFHNHGNSIRILFPNASSFSLPTFERVLQLEGTFGHRDRLCNFCKKKNN</sequence>
<organism evidence="1">
    <name type="scientific">Rhizophora mucronata</name>
    <name type="common">Asiatic mangrove</name>
    <dbReference type="NCBI Taxonomy" id="61149"/>
    <lineage>
        <taxon>Eukaryota</taxon>
        <taxon>Viridiplantae</taxon>
        <taxon>Streptophyta</taxon>
        <taxon>Embryophyta</taxon>
        <taxon>Tracheophyta</taxon>
        <taxon>Spermatophyta</taxon>
        <taxon>Magnoliopsida</taxon>
        <taxon>eudicotyledons</taxon>
        <taxon>Gunneridae</taxon>
        <taxon>Pentapetalae</taxon>
        <taxon>rosids</taxon>
        <taxon>fabids</taxon>
        <taxon>Malpighiales</taxon>
        <taxon>Rhizophoraceae</taxon>
        <taxon>Rhizophora</taxon>
    </lineage>
</organism>
<dbReference type="AlphaFoldDB" id="A0A2P2MTD7"/>